<protein>
    <submittedName>
        <fullName evidence="1">Uncharacterized protein</fullName>
    </submittedName>
</protein>
<organism evidence="1 2">
    <name type="scientific">Hypoxylon rubiginosum</name>
    <dbReference type="NCBI Taxonomy" id="110542"/>
    <lineage>
        <taxon>Eukaryota</taxon>
        <taxon>Fungi</taxon>
        <taxon>Dikarya</taxon>
        <taxon>Ascomycota</taxon>
        <taxon>Pezizomycotina</taxon>
        <taxon>Sordariomycetes</taxon>
        <taxon>Xylariomycetidae</taxon>
        <taxon>Xylariales</taxon>
        <taxon>Hypoxylaceae</taxon>
        <taxon>Hypoxylon</taxon>
    </lineage>
</organism>
<gene>
    <name evidence="1" type="ORF">F4821DRAFT_228830</name>
</gene>
<proteinExistence type="predicted"/>
<sequence length="539" mass="59226">MGQFTSSSAQSEEQPQLPPVQNIDQFQDRVRQLIRNRCLSRQEEAWFRSVFAKFSSTLDTSPTWNESDLVEFLGSTLPDELKPTLKAAGPLIYQSMIRIGSFPYQNQPVSTLTADVALVAVIVLLRRHESSASAISDIGNGDEDEEVRWAEWLHRILFQSMVARDNLAADQDAKRSVADDEDLLQAHKFVSNNNKWRDWERNPKVAHFGPPVISASELPSSRTQDLRGSIPQGELEALIKLLLTTQLYLIGIGPGNLVREEKELHASMDSIAAALHRASGVNWHVFNSIFSESLNIFSGFTRLLAPLILEGGIKPEQIDSASRAEAAKLLRDAFSASHPGSLPTGSIFNLPVLSQLATFLPGERLALQSASVLYTAHGKFEVASLEKRLTQRSQPLLLLISGVTSSDNTPVLVGAFLPDKDQEKQQIETGKAQLSASLFQLRPVHRVSSIPENDVTVEKGANGTVDISFAQMGLAPARLILNEQTQAASFHPRVYGVNKAAAPFDVKIDAVDLIGFAAGKDLFDFPTDKTFFVKSTPNH</sequence>
<accession>A0ACC0DE78</accession>
<dbReference type="Proteomes" id="UP001497680">
    <property type="component" value="Unassembled WGS sequence"/>
</dbReference>
<reference evidence="1 2" key="1">
    <citation type="journal article" date="2022" name="New Phytol.">
        <title>Ecological generalism drives hyperdiversity of secondary metabolite gene clusters in xylarialean endophytes.</title>
        <authorList>
            <person name="Franco M.E.E."/>
            <person name="Wisecaver J.H."/>
            <person name="Arnold A.E."/>
            <person name="Ju Y.M."/>
            <person name="Slot J.C."/>
            <person name="Ahrendt S."/>
            <person name="Moore L.P."/>
            <person name="Eastman K.E."/>
            <person name="Scott K."/>
            <person name="Konkel Z."/>
            <person name="Mondo S.J."/>
            <person name="Kuo A."/>
            <person name="Hayes R.D."/>
            <person name="Haridas S."/>
            <person name="Andreopoulos B."/>
            <person name="Riley R."/>
            <person name="LaButti K."/>
            <person name="Pangilinan J."/>
            <person name="Lipzen A."/>
            <person name="Amirebrahimi M."/>
            <person name="Yan J."/>
            <person name="Adam C."/>
            <person name="Keymanesh K."/>
            <person name="Ng V."/>
            <person name="Louie K."/>
            <person name="Northen T."/>
            <person name="Drula E."/>
            <person name="Henrissat B."/>
            <person name="Hsieh H.M."/>
            <person name="Youens-Clark K."/>
            <person name="Lutzoni F."/>
            <person name="Miadlikowska J."/>
            <person name="Eastwood D.C."/>
            <person name="Hamelin R.C."/>
            <person name="Grigoriev I.V."/>
            <person name="U'Ren J.M."/>
        </authorList>
    </citation>
    <scope>NUCLEOTIDE SEQUENCE [LARGE SCALE GENOMIC DNA]</scope>
    <source>
        <strain evidence="1 2">ER1909</strain>
    </source>
</reference>
<evidence type="ECO:0000313" key="2">
    <source>
        <dbReference type="Proteomes" id="UP001497680"/>
    </source>
</evidence>
<evidence type="ECO:0000313" key="1">
    <source>
        <dbReference type="EMBL" id="KAI6090685.1"/>
    </source>
</evidence>
<dbReference type="EMBL" id="MU394290">
    <property type="protein sequence ID" value="KAI6090685.1"/>
    <property type="molecule type" value="Genomic_DNA"/>
</dbReference>
<comment type="caution">
    <text evidence="1">The sequence shown here is derived from an EMBL/GenBank/DDBJ whole genome shotgun (WGS) entry which is preliminary data.</text>
</comment>
<name>A0ACC0DE78_9PEZI</name>
<keyword evidence="2" id="KW-1185">Reference proteome</keyword>